<protein>
    <recommendedName>
        <fullName evidence="5">Reverse transcriptase domain-containing protein</fullName>
    </recommendedName>
</protein>
<dbReference type="PANTHER" id="PTHR33710:SF77">
    <property type="entry name" value="DNASE I-LIKE SUPERFAMILY PROTEIN"/>
    <property type="match status" value="1"/>
</dbReference>
<dbReference type="InterPro" id="IPR036691">
    <property type="entry name" value="Endo/exonu/phosph_ase_sf"/>
</dbReference>
<evidence type="ECO:0000313" key="3">
    <source>
        <dbReference type="EMBL" id="KAE8701841.1"/>
    </source>
</evidence>
<dbReference type="EMBL" id="VEPZ02001014">
    <property type="protein sequence ID" value="KAE8701841.1"/>
    <property type="molecule type" value="Genomic_DNA"/>
</dbReference>
<dbReference type="SUPFAM" id="SSF56672">
    <property type="entry name" value="DNA/RNA polymerases"/>
    <property type="match status" value="1"/>
</dbReference>
<dbReference type="InterPro" id="IPR025558">
    <property type="entry name" value="DUF4283"/>
</dbReference>
<accession>A0A6A3ABG1</accession>
<evidence type="ECO:0000259" key="2">
    <source>
        <dbReference type="Pfam" id="PF14111"/>
    </source>
</evidence>
<dbReference type="SUPFAM" id="SSF56219">
    <property type="entry name" value="DNase I-like"/>
    <property type="match status" value="1"/>
</dbReference>
<evidence type="ECO:0008006" key="5">
    <source>
        <dbReference type="Google" id="ProtNLM"/>
    </source>
</evidence>
<name>A0A6A3ABG1_HIBSY</name>
<dbReference type="AlphaFoldDB" id="A0A6A3ABG1"/>
<dbReference type="InterPro" id="IPR043502">
    <property type="entry name" value="DNA/RNA_pol_sf"/>
</dbReference>
<dbReference type="Gene3D" id="3.60.10.10">
    <property type="entry name" value="Endonuclease/exonuclease/phosphatase"/>
    <property type="match status" value="1"/>
</dbReference>
<sequence>MSGEVVVDWRKLFAEGNEQELIFFPPSEVEGSIVVKPPQSMFEEGISEWRYALVGQFIGLAPNFGSLQKIIELMWGKSSPVKVSLAGSNLFVFSFVNSIARDWALKNCPWHVQHTPIFIRKWEPNLKDYIASALGRPLHMDSITTTRERLEYAHICIEVFAGKYCPQGKKVEQVWRVKGVVKEVNLGAPASGCEVVQDVLSNEYVSTIVVDVSAVVVCSGGDVGCSGGVAGHDFVEVVTSNPEQGSFFGGKDVWIIAVYGSNKGCARRKLWHQLRSVESVVDILPWLIGGDFNVNLNSAESSVPVGVGVNADIHDFQSCVEDLCLFDHLFTHPLFTWLNKQQVSYLAHKLDRVLVNSNWIGAFPDSVVEFQALGDLDHCPALVWLHKEALVARPKPFKFFNFWMLHLEFMFVVEESWQAPTIDIAGSSIDVELQVQCDLKILEDTELFFYKQKKTCKVVMLEDILRYSLPMGVVDALCMDISDTAIRLCFADSSIISTFNATTVVLMPKVPNPSMVKDFRPISCCSVIYKTVTRILVSRLSIVFPGMISMNQTAFVKGRSIVDNTLLAQEIVWGYARNNISPRRALKIDLQKAFDSLNWEFVGVILLALGLPEKFIGWIWFALQIPGSDLKTWPIWEDLRVKVPKVPWHSLVWFPGRIPKHNIIVWMVILNRLPTQVRLLRMRLSIENDKCVFCGAEAKTRDNLVFDCGFVRELWGDILTLCGVTRRVSCWDRELAWAVHCFKGKYLYVRVFSLL</sequence>
<organism evidence="3 4">
    <name type="scientific">Hibiscus syriacus</name>
    <name type="common">Rose of Sharon</name>
    <dbReference type="NCBI Taxonomy" id="106335"/>
    <lineage>
        <taxon>Eukaryota</taxon>
        <taxon>Viridiplantae</taxon>
        <taxon>Streptophyta</taxon>
        <taxon>Embryophyta</taxon>
        <taxon>Tracheophyta</taxon>
        <taxon>Spermatophyta</taxon>
        <taxon>Magnoliopsida</taxon>
        <taxon>eudicotyledons</taxon>
        <taxon>Gunneridae</taxon>
        <taxon>Pentapetalae</taxon>
        <taxon>rosids</taxon>
        <taxon>malvids</taxon>
        <taxon>Malvales</taxon>
        <taxon>Malvaceae</taxon>
        <taxon>Malvoideae</taxon>
        <taxon>Hibiscus</taxon>
    </lineage>
</organism>
<dbReference type="PANTHER" id="PTHR33710">
    <property type="entry name" value="BNAC02G09200D PROTEIN"/>
    <property type="match status" value="1"/>
</dbReference>
<gene>
    <name evidence="3" type="ORF">F3Y22_tig00110505pilonHSYRG00328</name>
</gene>
<keyword evidence="4" id="KW-1185">Reference proteome</keyword>
<dbReference type="Proteomes" id="UP000436088">
    <property type="component" value="Unassembled WGS sequence"/>
</dbReference>
<dbReference type="CDD" id="cd01650">
    <property type="entry name" value="RT_nLTR_like"/>
    <property type="match status" value="1"/>
</dbReference>
<dbReference type="Pfam" id="PF13966">
    <property type="entry name" value="zf-RVT"/>
    <property type="match status" value="1"/>
</dbReference>
<evidence type="ECO:0000259" key="1">
    <source>
        <dbReference type="Pfam" id="PF13966"/>
    </source>
</evidence>
<dbReference type="Pfam" id="PF14111">
    <property type="entry name" value="DUF4283"/>
    <property type="match status" value="1"/>
</dbReference>
<evidence type="ECO:0000313" key="4">
    <source>
        <dbReference type="Proteomes" id="UP000436088"/>
    </source>
</evidence>
<comment type="caution">
    <text evidence="3">The sequence shown here is derived from an EMBL/GenBank/DDBJ whole genome shotgun (WGS) entry which is preliminary data.</text>
</comment>
<feature type="domain" description="DUF4283" evidence="2">
    <location>
        <begin position="47"/>
        <end position="126"/>
    </location>
</feature>
<reference evidence="3" key="1">
    <citation type="submission" date="2019-09" db="EMBL/GenBank/DDBJ databases">
        <title>Draft genome information of white flower Hibiscus syriacus.</title>
        <authorList>
            <person name="Kim Y.-M."/>
        </authorList>
    </citation>
    <scope>NUCLEOTIDE SEQUENCE [LARGE SCALE GENOMIC DNA]</scope>
    <source>
        <strain evidence="3">YM2019G1</strain>
    </source>
</reference>
<dbReference type="InterPro" id="IPR026960">
    <property type="entry name" value="RVT-Znf"/>
</dbReference>
<feature type="domain" description="Reverse transcriptase zinc-binding" evidence="1">
    <location>
        <begin position="635"/>
        <end position="715"/>
    </location>
</feature>
<proteinExistence type="predicted"/>